<reference evidence="2 3" key="1">
    <citation type="submission" date="2008-10" db="EMBL/GenBank/DDBJ databases">
        <title>Draft genome sequence of Desulvovibrio piger (ATCC 29098).</title>
        <authorList>
            <person name="Sudarsanam P."/>
            <person name="Ley R."/>
            <person name="Guruge J."/>
            <person name="Turnbaugh P.J."/>
            <person name="Mahowald M."/>
            <person name="Liep D."/>
            <person name="Gordon J."/>
        </authorList>
    </citation>
    <scope>NUCLEOTIDE SEQUENCE [LARGE SCALE GENOMIC DNA]</scope>
    <source>
        <strain evidence="2 3">ATCC 29098</strain>
    </source>
</reference>
<dbReference type="Proteomes" id="UP000003676">
    <property type="component" value="Unassembled WGS sequence"/>
</dbReference>
<evidence type="ECO:0000259" key="1">
    <source>
        <dbReference type="Pfam" id="PF07157"/>
    </source>
</evidence>
<dbReference type="AlphaFoldDB" id="B6WS19"/>
<protein>
    <submittedName>
        <fullName evidence="2">DNA circulation, N-terminal domain protein</fullName>
    </submittedName>
</protein>
<proteinExistence type="predicted"/>
<evidence type="ECO:0000313" key="2">
    <source>
        <dbReference type="EMBL" id="EEB34177.1"/>
    </source>
</evidence>
<feature type="domain" description="DNA circulation N-terminal" evidence="1">
    <location>
        <begin position="8"/>
        <end position="94"/>
    </location>
</feature>
<evidence type="ECO:0000313" key="3">
    <source>
        <dbReference type="Proteomes" id="UP000003676"/>
    </source>
</evidence>
<dbReference type="RefSeq" id="WP_006005117.1">
    <property type="nucleotide sequence ID" value="NZ_DS996355.1"/>
</dbReference>
<dbReference type="Pfam" id="PF07157">
    <property type="entry name" value="DNA_circ_N"/>
    <property type="match status" value="1"/>
</dbReference>
<accession>B6WS19</accession>
<name>B6WS19_9BACT</name>
<gene>
    <name evidence="2" type="ORF">DESPIG_00864</name>
</gene>
<sequence length="405" mass="43380">MDLWKMQLRAASFRGVSFGVTADESEGGRRTVTHEFPQREAPYVEDLGGAPRRFTVQAFVLGSDYMSRRDALEAALQQPGPGTLVHPWYGEVQVSQTAPYKVRHSAQDGGMAVFQLFFCRDTEPNSPAASVNQGLRARLEAGTAGLLACDSFDSALRLTGQTEWVVSQTYSLIVDAVSTVQAVMHGDISTVVDLLGAATGYDLMPLASVGQHLWSVLQTIGGQSGLSDAAVSGRWASVARTDFLQTVPDNVGSLRAVILSNGHAVENLVRRLALVESARAATTAQPASRSEAQQLRYDFLDAMDEVLALEPVIPGMTQASGVNRMEIELIASLASLRSGTLATLAEAARRAPEVVTITPACVLPSLALCYRQSGGVDLEADLVARNRLIHPGFVPVEPLEVLRHA</sequence>
<dbReference type="EMBL" id="ABXU01000026">
    <property type="protein sequence ID" value="EEB34177.1"/>
    <property type="molecule type" value="Genomic_DNA"/>
</dbReference>
<dbReference type="InterPro" id="IPR009826">
    <property type="entry name" value="DNA_circ_N"/>
</dbReference>
<dbReference type="eggNOG" id="COG4228">
    <property type="taxonomic scope" value="Bacteria"/>
</dbReference>
<organism evidence="2 3">
    <name type="scientific">Desulfovibrio piger ATCC 29098</name>
    <dbReference type="NCBI Taxonomy" id="411464"/>
    <lineage>
        <taxon>Bacteria</taxon>
        <taxon>Pseudomonadati</taxon>
        <taxon>Thermodesulfobacteriota</taxon>
        <taxon>Desulfovibrionia</taxon>
        <taxon>Desulfovibrionales</taxon>
        <taxon>Desulfovibrionaceae</taxon>
        <taxon>Desulfovibrio</taxon>
    </lineage>
</organism>
<dbReference type="HOGENOM" id="CLU_046832_0_0_7"/>
<comment type="caution">
    <text evidence="2">The sequence shown here is derived from an EMBL/GenBank/DDBJ whole genome shotgun (WGS) entry which is preliminary data.</text>
</comment>
<dbReference type="OrthoDB" id="378644at2"/>
<reference evidence="2 3" key="2">
    <citation type="submission" date="2008-10" db="EMBL/GenBank/DDBJ databases">
        <authorList>
            <person name="Fulton L."/>
            <person name="Clifton S."/>
            <person name="Fulton B."/>
            <person name="Xu J."/>
            <person name="Minx P."/>
            <person name="Pepin K.H."/>
            <person name="Johnson M."/>
            <person name="Bhonagiri V."/>
            <person name="Nash W.E."/>
            <person name="Mardis E.R."/>
            <person name="Wilson R.K."/>
        </authorList>
    </citation>
    <scope>NUCLEOTIDE SEQUENCE [LARGE SCALE GENOMIC DNA]</scope>
    <source>
        <strain evidence="2 3">ATCC 29098</strain>
    </source>
</reference>